<feature type="region of interest" description="Disordered" evidence="1">
    <location>
        <begin position="153"/>
        <end position="173"/>
    </location>
</feature>
<dbReference type="AlphaFoldDB" id="A0A0N5B5L3"/>
<feature type="compositionally biased region" description="Low complexity" evidence="1">
    <location>
        <begin position="160"/>
        <end position="169"/>
    </location>
</feature>
<feature type="chain" id="PRO_5005893795" evidence="2">
    <location>
        <begin position="22"/>
        <end position="198"/>
    </location>
</feature>
<evidence type="ECO:0000256" key="2">
    <source>
        <dbReference type="SAM" id="SignalP"/>
    </source>
</evidence>
<keyword evidence="2" id="KW-0732">Signal</keyword>
<dbReference type="Proteomes" id="UP000046392">
    <property type="component" value="Unplaced"/>
</dbReference>
<feature type="signal peptide" evidence="2">
    <location>
        <begin position="1"/>
        <end position="21"/>
    </location>
</feature>
<organism evidence="3 4">
    <name type="scientific">Strongyloides papillosus</name>
    <name type="common">Intestinal threadworm</name>
    <dbReference type="NCBI Taxonomy" id="174720"/>
    <lineage>
        <taxon>Eukaryota</taxon>
        <taxon>Metazoa</taxon>
        <taxon>Ecdysozoa</taxon>
        <taxon>Nematoda</taxon>
        <taxon>Chromadorea</taxon>
        <taxon>Rhabditida</taxon>
        <taxon>Tylenchina</taxon>
        <taxon>Panagrolaimomorpha</taxon>
        <taxon>Strongyloidoidea</taxon>
        <taxon>Strongyloididae</taxon>
        <taxon>Strongyloides</taxon>
    </lineage>
</organism>
<evidence type="ECO:0000313" key="4">
    <source>
        <dbReference type="WBParaSite" id="SPAL_0000135700.1"/>
    </source>
</evidence>
<dbReference type="WBParaSite" id="SPAL_0000135700.1">
    <property type="protein sequence ID" value="SPAL_0000135700.1"/>
    <property type="gene ID" value="SPAL_0000135700"/>
</dbReference>
<protein>
    <submittedName>
        <fullName evidence="4">Rifin PIR protein,putative</fullName>
    </submittedName>
</protein>
<evidence type="ECO:0000256" key="1">
    <source>
        <dbReference type="SAM" id="MobiDB-lite"/>
    </source>
</evidence>
<name>A0A0N5B5L3_STREA</name>
<accession>A0A0N5B5L3</accession>
<proteinExistence type="predicted"/>
<keyword evidence="3" id="KW-1185">Reference proteome</keyword>
<sequence>MQLKYLLLVVTILFLSQCLRAEKKCAAGYSISGKINDKDNSLNEPKDDVDCKEKKCVTMKGDFMADQKNNIKAEIRGCIAESECKQKKEEISFDKAYKYLKSKYEHGSNMDDFKKVLTENEKNRMTNETYDKLKGKYTFECCDADLCNKQQESGGGGIGPESDGPSSGDKNSAESGVTKYSIMSVVSTIFLGSFLMIR</sequence>
<evidence type="ECO:0000313" key="3">
    <source>
        <dbReference type="Proteomes" id="UP000046392"/>
    </source>
</evidence>
<reference evidence="4" key="1">
    <citation type="submission" date="2017-02" db="UniProtKB">
        <authorList>
            <consortium name="WormBaseParasite"/>
        </authorList>
    </citation>
    <scope>IDENTIFICATION</scope>
</reference>